<organism evidence="2 3">
    <name type="scientific">Uliginosibacterium flavum</name>
    <dbReference type="NCBI Taxonomy" id="1396831"/>
    <lineage>
        <taxon>Bacteria</taxon>
        <taxon>Pseudomonadati</taxon>
        <taxon>Pseudomonadota</taxon>
        <taxon>Betaproteobacteria</taxon>
        <taxon>Rhodocyclales</taxon>
        <taxon>Zoogloeaceae</taxon>
        <taxon>Uliginosibacterium</taxon>
    </lineage>
</organism>
<dbReference type="EMBL" id="JBEWZI010000012">
    <property type="protein sequence ID" value="MET7014963.1"/>
    <property type="molecule type" value="Genomic_DNA"/>
</dbReference>
<feature type="signal peptide" evidence="1">
    <location>
        <begin position="1"/>
        <end position="26"/>
    </location>
</feature>
<keyword evidence="3" id="KW-1185">Reference proteome</keyword>
<feature type="chain" id="PRO_5046947378" evidence="1">
    <location>
        <begin position="27"/>
        <end position="160"/>
    </location>
</feature>
<sequence length="160" mass="17686">MSTLLRRACCLLVLLAPTLLPLPASAGPQDVPELLPLQAVDFPPECGCIYGTKKGVPLIFWSWENDKQNAVIREASGAKKLTLRSEKYFPAQHEPARAGDRMTLQLSNSDWSVQTVSEVTASCSPKAKTCKGTTYRSRMILQWQGRHRTELQGWGHCGCS</sequence>
<evidence type="ECO:0000313" key="2">
    <source>
        <dbReference type="EMBL" id="MET7014963.1"/>
    </source>
</evidence>
<dbReference type="RefSeq" id="WP_354601426.1">
    <property type="nucleotide sequence ID" value="NZ_JBEWZI010000012.1"/>
</dbReference>
<dbReference type="Proteomes" id="UP001549691">
    <property type="component" value="Unassembled WGS sequence"/>
</dbReference>
<reference evidence="2 3" key="1">
    <citation type="submission" date="2024-07" db="EMBL/GenBank/DDBJ databases">
        <title>Uliginosibacterium flavum JJ3220;KACC:17644.</title>
        <authorList>
            <person name="Kim M.K."/>
        </authorList>
    </citation>
    <scope>NUCLEOTIDE SEQUENCE [LARGE SCALE GENOMIC DNA]</scope>
    <source>
        <strain evidence="2 3">KACC:17644</strain>
    </source>
</reference>
<protein>
    <submittedName>
        <fullName evidence="2">Uncharacterized protein</fullName>
    </submittedName>
</protein>
<comment type="caution">
    <text evidence="2">The sequence shown here is derived from an EMBL/GenBank/DDBJ whole genome shotgun (WGS) entry which is preliminary data.</text>
</comment>
<accession>A0ABV2TM14</accession>
<evidence type="ECO:0000256" key="1">
    <source>
        <dbReference type="SAM" id="SignalP"/>
    </source>
</evidence>
<evidence type="ECO:0000313" key="3">
    <source>
        <dbReference type="Proteomes" id="UP001549691"/>
    </source>
</evidence>
<name>A0ABV2TM14_9RHOO</name>
<gene>
    <name evidence="2" type="ORF">ABXR19_12240</name>
</gene>
<keyword evidence="1" id="KW-0732">Signal</keyword>
<proteinExistence type="predicted"/>